<protein>
    <submittedName>
        <fullName evidence="1">DUF899 domain-containing protein</fullName>
    </submittedName>
</protein>
<dbReference type="Proteomes" id="UP001602245">
    <property type="component" value="Unassembled WGS sequence"/>
</dbReference>
<name>A0ABW6WRL7_9ACTN</name>
<evidence type="ECO:0000313" key="1">
    <source>
        <dbReference type="EMBL" id="MFF5295947.1"/>
    </source>
</evidence>
<gene>
    <name evidence="1" type="ORF">ACFY35_41490</name>
</gene>
<keyword evidence="2" id="KW-1185">Reference proteome</keyword>
<dbReference type="InterPro" id="IPR036249">
    <property type="entry name" value="Thioredoxin-like_sf"/>
</dbReference>
<evidence type="ECO:0000313" key="2">
    <source>
        <dbReference type="Proteomes" id="UP001602245"/>
    </source>
</evidence>
<organism evidence="1 2">
    <name type="scientific">Paractinoplanes globisporus</name>
    <dbReference type="NCBI Taxonomy" id="113565"/>
    <lineage>
        <taxon>Bacteria</taxon>
        <taxon>Bacillati</taxon>
        <taxon>Actinomycetota</taxon>
        <taxon>Actinomycetes</taxon>
        <taxon>Micromonosporales</taxon>
        <taxon>Micromonosporaceae</taxon>
        <taxon>Paractinoplanes</taxon>
    </lineage>
</organism>
<dbReference type="EMBL" id="JBIAZU010000008">
    <property type="protein sequence ID" value="MFF5295947.1"/>
    <property type="molecule type" value="Genomic_DNA"/>
</dbReference>
<dbReference type="InterPro" id="IPR010296">
    <property type="entry name" value="DUF899_thioredox"/>
</dbReference>
<sequence length="246" mass="28193">MNLPEIVSRDEWETARRELLASEKEALRAKDALNAKRRMLPMVRVEKDYRFDGPDGEVTLTDLFDGRRQLIVQHFMFHPDWEDGCPSCTAGVDEISDGLLRHLGARETVYAIVARAPLAKLEKYRAKRGWRMPMYSSYGSDFNYDFHVTMDESVTPVQFNYRGPDELRAAGFDWILKTEDQPMEQPGMSCFLRQDDEIFHTYSTFARGTEQMGGSYGLLDMTALGRQEEWELPKGRGANAAIPSFS</sequence>
<proteinExistence type="predicted"/>
<reference evidence="1 2" key="1">
    <citation type="submission" date="2024-10" db="EMBL/GenBank/DDBJ databases">
        <title>The Natural Products Discovery Center: Release of the First 8490 Sequenced Strains for Exploring Actinobacteria Biosynthetic Diversity.</title>
        <authorList>
            <person name="Kalkreuter E."/>
            <person name="Kautsar S.A."/>
            <person name="Yang D."/>
            <person name="Bader C.D."/>
            <person name="Teijaro C.N."/>
            <person name="Fluegel L."/>
            <person name="Davis C.M."/>
            <person name="Simpson J.R."/>
            <person name="Lauterbach L."/>
            <person name="Steele A.D."/>
            <person name="Gui C."/>
            <person name="Meng S."/>
            <person name="Li G."/>
            <person name="Viehrig K."/>
            <person name="Ye F."/>
            <person name="Su P."/>
            <person name="Kiefer A.F."/>
            <person name="Nichols A."/>
            <person name="Cepeda A.J."/>
            <person name="Yan W."/>
            <person name="Fan B."/>
            <person name="Jiang Y."/>
            <person name="Adhikari A."/>
            <person name="Zheng C.-J."/>
            <person name="Schuster L."/>
            <person name="Cowan T.M."/>
            <person name="Smanski M.J."/>
            <person name="Chevrette M.G."/>
            <person name="De Carvalho L.P.S."/>
            <person name="Shen B."/>
        </authorList>
    </citation>
    <scope>NUCLEOTIDE SEQUENCE [LARGE SCALE GENOMIC DNA]</scope>
    <source>
        <strain evidence="1 2">NPDC000087</strain>
    </source>
</reference>
<dbReference type="SUPFAM" id="SSF52833">
    <property type="entry name" value="Thioredoxin-like"/>
    <property type="match status" value="1"/>
</dbReference>
<dbReference type="RefSeq" id="WP_026206655.1">
    <property type="nucleotide sequence ID" value="NZ_JBIAZU010000008.1"/>
</dbReference>
<comment type="caution">
    <text evidence="1">The sequence shown here is derived from an EMBL/GenBank/DDBJ whole genome shotgun (WGS) entry which is preliminary data.</text>
</comment>
<accession>A0ABW6WRL7</accession>
<dbReference type="Pfam" id="PF05988">
    <property type="entry name" value="DUF899"/>
    <property type="match status" value="1"/>
</dbReference>